<reference evidence="4 5" key="1">
    <citation type="submission" date="2018-11" db="EMBL/GenBank/DDBJ databases">
        <title>Draft genome sequence of Ferruginibacter sp. BO-59.</title>
        <authorList>
            <person name="Im W.T."/>
        </authorList>
    </citation>
    <scope>NUCLEOTIDE SEQUENCE [LARGE SCALE GENOMIC DNA]</scope>
    <source>
        <strain evidence="4 5">BO-59</strain>
    </source>
</reference>
<evidence type="ECO:0000259" key="3">
    <source>
        <dbReference type="SMART" id="SM01290"/>
    </source>
</evidence>
<feature type="chain" id="PRO_5018244113" evidence="2">
    <location>
        <begin position="23"/>
        <end position="563"/>
    </location>
</feature>
<feature type="signal peptide" evidence="2">
    <location>
        <begin position="1"/>
        <end position="22"/>
    </location>
</feature>
<dbReference type="Pfam" id="PF09112">
    <property type="entry name" value="N-glycanase_N"/>
    <property type="match status" value="1"/>
</dbReference>
<dbReference type="InterPro" id="IPR015196">
    <property type="entry name" value="PngaseF_N"/>
</dbReference>
<keyword evidence="2" id="KW-0732">Signal</keyword>
<dbReference type="Pfam" id="PF22252">
    <property type="entry name" value="PNGase_F-II_N"/>
    <property type="match status" value="1"/>
</dbReference>
<keyword evidence="1" id="KW-1015">Disulfide bond</keyword>
<keyword evidence="5" id="KW-1185">Reference proteome</keyword>
<dbReference type="Pfam" id="PF09113">
    <property type="entry name" value="N-glycanase_C"/>
    <property type="match status" value="1"/>
</dbReference>
<dbReference type="RefSeq" id="WP_123118940.1">
    <property type="nucleotide sequence ID" value="NZ_RJJR01000001.1"/>
</dbReference>
<keyword evidence="4" id="KW-0326">Glycosidase</keyword>
<dbReference type="SUPFAM" id="SSF49742">
    <property type="entry name" value="PHM/PNGase F"/>
    <property type="match status" value="1"/>
</dbReference>
<protein>
    <submittedName>
        <fullName evidence="4">Peptide-N-glycosidase</fullName>
    </submittedName>
</protein>
<evidence type="ECO:0000313" key="4">
    <source>
        <dbReference type="EMBL" id="RNI40050.1"/>
    </source>
</evidence>
<name>A0A3M9NQQ2_9BACT</name>
<dbReference type="OrthoDB" id="6281169at2"/>
<dbReference type="Gene3D" id="2.60.120.1570">
    <property type="entry name" value="Peptide-N-glycosidase F, N-terminal domain"/>
    <property type="match status" value="1"/>
</dbReference>
<dbReference type="GO" id="GO:0016798">
    <property type="term" value="F:hydrolase activity, acting on glycosyl bonds"/>
    <property type="evidence" value="ECO:0007669"/>
    <property type="project" value="UniProtKB-KW"/>
</dbReference>
<keyword evidence="4" id="KW-0378">Hydrolase</keyword>
<dbReference type="SMART" id="SM01290">
    <property type="entry name" value="N-glycanase_N"/>
    <property type="match status" value="1"/>
</dbReference>
<organism evidence="4 5">
    <name type="scientific">Hanamia caeni</name>
    <dbReference type="NCBI Taxonomy" id="2294116"/>
    <lineage>
        <taxon>Bacteria</taxon>
        <taxon>Pseudomonadati</taxon>
        <taxon>Bacteroidota</taxon>
        <taxon>Chitinophagia</taxon>
        <taxon>Chitinophagales</taxon>
        <taxon>Chitinophagaceae</taxon>
        <taxon>Hanamia</taxon>
    </lineage>
</organism>
<dbReference type="AlphaFoldDB" id="A0A3M9NQQ2"/>
<proteinExistence type="predicted"/>
<dbReference type="InterPro" id="IPR008977">
    <property type="entry name" value="PHM/PNGase_F_dom_sf"/>
</dbReference>
<sequence>MPAKYKSLLFVASLFIQFTAVAQNEKNPNSIHEGVVSYSFRSNGKEIKAPPLQLFFKNHIARLVRGENPEQVEGQYFDFNKKATYQILTQRNGKRVAVKTPFSSYEKATVLADTAHILGYVCKKAKVIIRSNTIEIWFTNQLPLKGSPSLSVAPNLGLILKTVRNGNFETYATKVQLQNVNDSLAALPKDLGEMVDEATYRRKEIDNRFTTIPIFSHQQINFTDSIVNPTEGKENVTYRYAGGTLVLKKMKLPEKRNNIVFAHLSEYSNGDAYDRTGSVFIIPTNRSISFLDGLKNVHALPLYKDKQGKEYQGVVQTENYLPPLELMRFFTPFGVRYFNERSKIKGYNWADSADYKQDITDLLPAFEGDVWVGVFIGNYDKGGHIVNLDLEYHQQREDTAKNEVWIEPVFNTTNILEMAGQNYGTMFDNDSLTVSVDIPEGLKKLSLRYIATGHGGWGNGDEFNQKLNEIFVDGQRVFSFIPWRTDCGTYRMLNPSSGNFSDGISSSDLSRSNWCPGTTTNPVYIPLNIKPGRHTFKIAIPLGKSEGTSFSAWNVSGCLIGEY</sequence>
<evidence type="ECO:0000313" key="5">
    <source>
        <dbReference type="Proteomes" id="UP000267223"/>
    </source>
</evidence>
<evidence type="ECO:0000256" key="2">
    <source>
        <dbReference type="SAM" id="SignalP"/>
    </source>
</evidence>
<dbReference type="GO" id="GO:0016715">
    <property type="term" value="F:oxidoreductase activity, acting on paired donors, with incorporation or reduction of molecular oxygen, reduced ascorbate as one donor, and incorporation of one atom of oxygen"/>
    <property type="evidence" value="ECO:0007669"/>
    <property type="project" value="InterPro"/>
</dbReference>
<evidence type="ECO:0000256" key="1">
    <source>
        <dbReference type="ARBA" id="ARBA00023157"/>
    </source>
</evidence>
<comment type="caution">
    <text evidence="4">The sequence shown here is derived from an EMBL/GenBank/DDBJ whole genome shotgun (WGS) entry which is preliminary data.</text>
</comment>
<dbReference type="Gene3D" id="2.60.120.230">
    <property type="match status" value="1"/>
</dbReference>
<dbReference type="EMBL" id="RJJR01000001">
    <property type="protein sequence ID" value="RNI40050.1"/>
    <property type="molecule type" value="Genomic_DNA"/>
</dbReference>
<dbReference type="InterPro" id="IPR015197">
    <property type="entry name" value="PngaseF_C"/>
</dbReference>
<dbReference type="InterPro" id="IPR043022">
    <property type="entry name" value="PngaseF_N_sf"/>
</dbReference>
<dbReference type="InterPro" id="IPR014784">
    <property type="entry name" value="Cu2_ascorb_mOase-like_C"/>
</dbReference>
<gene>
    <name evidence="4" type="ORF">EFY79_01740</name>
</gene>
<dbReference type="Proteomes" id="UP000267223">
    <property type="component" value="Unassembled WGS sequence"/>
</dbReference>
<accession>A0A3M9NQQ2</accession>
<feature type="domain" description="Peptide-N-glycosidase F N-terminal" evidence="3">
    <location>
        <begin position="211"/>
        <end position="392"/>
    </location>
</feature>